<accession>A0A9W6X582</accession>
<evidence type="ECO:0000313" key="2">
    <source>
        <dbReference type="Proteomes" id="UP001165121"/>
    </source>
</evidence>
<gene>
    <name evidence="1" type="ORF">Pfra01_000713300</name>
</gene>
<dbReference type="AlphaFoldDB" id="A0A9W6X582"/>
<sequence>MPRSNICASNQTASGTDQPVHDPAADWLCMIYKCDASATCANCKCDNAGAVVDDLTRRRFGTRLKRRNWLISSIRYLLPQSRRIMTLITGLLVPTKRTSLSMESTVLEDVMAPELSNVLFKEKGCSLV</sequence>
<dbReference type="Proteomes" id="UP001165121">
    <property type="component" value="Unassembled WGS sequence"/>
</dbReference>
<proteinExistence type="predicted"/>
<keyword evidence="2" id="KW-1185">Reference proteome</keyword>
<comment type="caution">
    <text evidence="1">The sequence shown here is derived from an EMBL/GenBank/DDBJ whole genome shotgun (WGS) entry which is preliminary data.</text>
</comment>
<reference evidence="1" key="1">
    <citation type="submission" date="2023-04" db="EMBL/GenBank/DDBJ databases">
        <title>Phytophthora fragariaefolia NBRC 109709.</title>
        <authorList>
            <person name="Ichikawa N."/>
            <person name="Sato H."/>
            <person name="Tonouchi N."/>
        </authorList>
    </citation>
    <scope>NUCLEOTIDE SEQUENCE</scope>
    <source>
        <strain evidence="1">NBRC 109709</strain>
    </source>
</reference>
<dbReference type="EMBL" id="BSXT01000626">
    <property type="protein sequence ID" value="GMF31290.1"/>
    <property type="molecule type" value="Genomic_DNA"/>
</dbReference>
<evidence type="ECO:0000313" key="1">
    <source>
        <dbReference type="EMBL" id="GMF31290.1"/>
    </source>
</evidence>
<protein>
    <submittedName>
        <fullName evidence="1">Unnamed protein product</fullName>
    </submittedName>
</protein>
<organism evidence="1 2">
    <name type="scientific">Phytophthora fragariaefolia</name>
    <dbReference type="NCBI Taxonomy" id="1490495"/>
    <lineage>
        <taxon>Eukaryota</taxon>
        <taxon>Sar</taxon>
        <taxon>Stramenopiles</taxon>
        <taxon>Oomycota</taxon>
        <taxon>Peronosporomycetes</taxon>
        <taxon>Peronosporales</taxon>
        <taxon>Peronosporaceae</taxon>
        <taxon>Phytophthora</taxon>
    </lineage>
</organism>
<name>A0A9W6X582_9STRA</name>